<accession>A0A3Q8Q3Z2</accession>
<dbReference type="EMBL" id="MK064565">
    <property type="protein sequence ID" value="AZI75905.1"/>
    <property type="molecule type" value="Genomic_DNA"/>
</dbReference>
<sequence>MLQQNNEMRYLCEQFFIQSINWVKMRYDDIIIFYRIEEFEDRLTLQIDSHIYQHNNEEEFMQIYKYLTKTFLMKSAIHGRISIRYKKVKIIVDCYFRNESIPP</sequence>
<keyword evidence="2" id="KW-1185">Reference proteome</keyword>
<gene>
    <name evidence="1" type="ORF">SBRV1_gp16</name>
</gene>
<evidence type="ECO:0000313" key="2">
    <source>
        <dbReference type="Proteomes" id="UP000277970"/>
    </source>
</evidence>
<reference evidence="1" key="1">
    <citation type="journal article" date="2018" name="Environ. Microbiol.">
        <title>New archaeal viruses discovered by metagenomic analysis of viral communities in enrichment cultures.</title>
        <authorList>
            <person name="Liu Y."/>
            <person name="Brandt D."/>
            <person name="Ishino S."/>
            <person name="Ishino Y."/>
            <person name="Koonin E.V."/>
            <person name="Kalinowski J."/>
            <person name="Krupovic M."/>
            <person name="Prangishvili D."/>
        </authorList>
    </citation>
    <scope>NUCLEOTIDE SEQUENCE [LARGE SCALE GENOMIC DNA]</scope>
</reference>
<proteinExistence type="predicted"/>
<organism evidence="1">
    <name type="scientific">Sulfolobales Beppu rod-shaped virus 1</name>
    <dbReference type="NCBI Taxonomy" id="2493121"/>
    <lineage>
        <taxon>Viruses</taxon>
        <taxon>Adnaviria</taxon>
        <taxon>Zilligvirae</taxon>
        <taxon>Taleaviricota</taxon>
        <taxon>Tokiviricetes</taxon>
        <taxon>Ligamenvirales</taxon>
        <taxon>Rudiviridae</taxon>
        <taxon>Japarudivirus</taxon>
        <taxon>Japarudivirus beppuense</taxon>
        <taxon>Japarudivirus SBRV1</taxon>
    </lineage>
</organism>
<dbReference type="Proteomes" id="UP000277970">
    <property type="component" value="Segment"/>
</dbReference>
<evidence type="ECO:0000313" key="1">
    <source>
        <dbReference type="EMBL" id="AZI75905.1"/>
    </source>
</evidence>
<name>A0A3Q8Q3Z2_9VIRU</name>
<protein>
    <submittedName>
        <fullName evidence="1">Uncharacterized protein</fullName>
    </submittedName>
</protein>